<reference evidence="2" key="1">
    <citation type="journal article" date="2009" name="Appl. Environ. Microbiol.">
        <title>Complete genome sequence of the chemolithoautotrophic marine magnetotactic coccus strain MC-1.</title>
        <authorList>
            <person name="Schubbe S."/>
            <person name="Williams T.J."/>
            <person name="Xie G."/>
            <person name="Kiss H.E."/>
            <person name="Brettin T.S."/>
            <person name="Martinez D."/>
            <person name="Ross C.A."/>
            <person name="Schuler D."/>
            <person name="Cox B.L."/>
            <person name="Nealson K.H."/>
            <person name="Bazylinski D.A."/>
        </authorList>
    </citation>
    <scope>NUCLEOTIDE SEQUENCE [LARGE SCALE GENOMIC DNA]</scope>
    <source>
        <strain evidence="2">ATCC BAA-1437 / JCM 17883 / MC-1</strain>
    </source>
</reference>
<accession>A0L3U5</accession>
<reference evidence="1 2" key="2">
    <citation type="journal article" date="2012" name="Int. J. Syst. Evol. Microbiol.">
        <title>Magnetococcus marinus gen. nov., sp. nov., a marine, magnetotactic bacterium that represents a novel lineage (Magnetococcaceae fam. nov.; Magnetococcales ord. nov.) at the base of the Alphaproteobacteria.</title>
        <authorList>
            <person name="Bazylinski D.A."/>
            <person name="Williams T.J."/>
            <person name="Lefevre C.T."/>
            <person name="Berg R.J."/>
            <person name="Zhang C.L."/>
            <person name="Bowser S.S."/>
            <person name="Dean A.J."/>
            <person name="Beveridge T.J."/>
        </authorList>
    </citation>
    <scope>NUCLEOTIDE SEQUENCE [LARGE SCALE GENOMIC DNA]</scope>
    <source>
        <strain evidence="2">ATCC BAA-1437 / JCM 17883 / MC-1</strain>
    </source>
</reference>
<evidence type="ECO:0000313" key="1">
    <source>
        <dbReference type="EMBL" id="ABK42638.1"/>
    </source>
</evidence>
<dbReference type="EMBL" id="CP000471">
    <property type="protein sequence ID" value="ABK42638.1"/>
    <property type="molecule type" value="Genomic_DNA"/>
</dbReference>
<dbReference type="KEGG" id="mgm:Mmc1_0109"/>
<name>A0L3U5_MAGMM</name>
<organism evidence="1 2">
    <name type="scientific">Magnetococcus marinus (strain ATCC BAA-1437 / JCM 17883 / MC-1)</name>
    <dbReference type="NCBI Taxonomy" id="156889"/>
    <lineage>
        <taxon>Bacteria</taxon>
        <taxon>Pseudomonadati</taxon>
        <taxon>Pseudomonadota</taxon>
        <taxon>Magnetococcia</taxon>
        <taxon>Magnetococcales</taxon>
        <taxon>Magnetococcaceae</taxon>
        <taxon>Magnetococcus</taxon>
    </lineage>
</organism>
<sequence length="80" mass="8631" precursor="true">MSTPMGILFLSIATSGGWVAASQHDGGYRCWNRLPSNFIARCMETLKCAEFGVMDGEAGVMQGHSRFSGRVGRSRSRMGG</sequence>
<evidence type="ECO:0000313" key="2">
    <source>
        <dbReference type="Proteomes" id="UP000002586"/>
    </source>
</evidence>
<proteinExistence type="predicted"/>
<dbReference type="Proteomes" id="UP000002586">
    <property type="component" value="Chromosome"/>
</dbReference>
<dbReference type="STRING" id="156889.Mmc1_0109"/>
<dbReference type="HOGENOM" id="CLU_2585509_0_0_5"/>
<gene>
    <name evidence="1" type="ordered locus">Mmc1_0109</name>
</gene>
<dbReference type="AlphaFoldDB" id="A0L3U5"/>
<keyword evidence="2" id="KW-1185">Reference proteome</keyword>
<protein>
    <submittedName>
        <fullName evidence="1">Uncharacterized protein</fullName>
    </submittedName>
</protein>